<organism evidence="1 2">
    <name type="scientific">Effrenium voratum</name>
    <dbReference type="NCBI Taxonomy" id="2562239"/>
    <lineage>
        <taxon>Eukaryota</taxon>
        <taxon>Sar</taxon>
        <taxon>Alveolata</taxon>
        <taxon>Dinophyceae</taxon>
        <taxon>Suessiales</taxon>
        <taxon>Symbiodiniaceae</taxon>
        <taxon>Effrenium</taxon>
    </lineage>
</organism>
<dbReference type="EMBL" id="CAUJNA010003485">
    <property type="protein sequence ID" value="CAJ1403235.1"/>
    <property type="molecule type" value="Genomic_DNA"/>
</dbReference>
<evidence type="ECO:0000313" key="2">
    <source>
        <dbReference type="Proteomes" id="UP001178507"/>
    </source>
</evidence>
<name>A0AA36N8S8_9DINO</name>
<evidence type="ECO:0000313" key="1">
    <source>
        <dbReference type="EMBL" id="CAJ1403235.1"/>
    </source>
</evidence>
<sequence length="460" mass="51887">MCSLPCLQELTRRTLKCQSQEAGVGVAYLLSDAFSNLAKTRSNSDDPNFYVLKDAFFFGDDPIGKNIPCPRDARLGCALVDALPRHVRRQSTHYLSWTWKYTVGTVQDALSSWLEDTGLLPEDIFLYMCFFVNNQYRILYDCNGVGSVQLEEVFESTLKRIGNMVAILDGWRCPVYLTRIWTIFEQFTAIKLGNVPVTIVLPREQNNSLIGQIREGEDGILQVTQSLCAFESVHATAFLPQDEETVKERIRSTIGFEEVDEKIRSFMLDWVGNVVQEYMKFLMSRAGSPISSDRHVRPRRLQNAALGCALAGESQTLNRMGVRVEAALLVKRVLLSDSKCTKLELQCAALLRGCADAALATRLRGEELVLAEDSLRQQEADLGRIRADLEDAQYEALCAEADAEHRRWQRGKVRSEELGIRNHLEEIRRQTLRSELASSQVPCLQQRIDWAKAGSTKTAP</sequence>
<protein>
    <submittedName>
        <fullName evidence="1">Uncharacterized protein</fullName>
    </submittedName>
</protein>
<gene>
    <name evidence="1" type="ORF">EVOR1521_LOCUS25956</name>
</gene>
<proteinExistence type="predicted"/>
<reference evidence="1" key="1">
    <citation type="submission" date="2023-08" db="EMBL/GenBank/DDBJ databases">
        <authorList>
            <person name="Chen Y."/>
            <person name="Shah S."/>
            <person name="Dougan E. K."/>
            <person name="Thang M."/>
            <person name="Chan C."/>
        </authorList>
    </citation>
    <scope>NUCLEOTIDE SEQUENCE</scope>
</reference>
<dbReference type="AlphaFoldDB" id="A0AA36N8S8"/>
<keyword evidence="2" id="KW-1185">Reference proteome</keyword>
<comment type="caution">
    <text evidence="1">The sequence shown here is derived from an EMBL/GenBank/DDBJ whole genome shotgun (WGS) entry which is preliminary data.</text>
</comment>
<accession>A0AA36N8S8</accession>
<dbReference type="Proteomes" id="UP001178507">
    <property type="component" value="Unassembled WGS sequence"/>
</dbReference>